<accession>A0ABV6U335</accession>
<dbReference type="RefSeq" id="WP_394300635.1">
    <property type="nucleotide sequence ID" value="NZ_JBHMQT010000013.1"/>
</dbReference>
<name>A0ABV6U335_9ACTN</name>
<evidence type="ECO:0000256" key="1">
    <source>
        <dbReference type="ARBA" id="ARBA00022676"/>
    </source>
</evidence>
<evidence type="ECO:0000313" key="6">
    <source>
        <dbReference type="Proteomes" id="UP001589870"/>
    </source>
</evidence>
<evidence type="ECO:0000259" key="3">
    <source>
        <dbReference type="Pfam" id="PF00534"/>
    </source>
</evidence>
<sequence length="383" mass="41033">MMRIAIAHRDLHAVTRGGICTVYRELAGRFADAGHYVTLITQVTEHPLPPRPGFEVITLPRTGDMAAHRAAVAAALDTRQVDVAECSTWEAELLGYAARPADRRVPVLVRADLSAHTMGCEPVLVDTERELLGLAEAGVAVSRWAADDIAHAYGHQLPVLLNGVDRVRFRPGLRNAPLSSGRFLRLDRHGRTIGSAPVTGDTDALWGRLHGSRAGLPRLVWVGKLTTMKGADVLQEMLPALEGWAVVTVVLGHGLVQHPVTLEAHPNVQVVQDLTGQDLAGLYRSADYLLSTSRWEGFGLAIAEALACGTPALLPAGLGTARELVTDQVTGVLWRTAGDIVSALGRRPFLRGALPGEFDWDRNAAATLAMYETLVGAAQPAGR</sequence>
<reference evidence="5 6" key="1">
    <citation type="submission" date="2024-09" db="EMBL/GenBank/DDBJ databases">
        <authorList>
            <person name="Sun Q."/>
            <person name="Mori K."/>
        </authorList>
    </citation>
    <scope>NUCLEOTIDE SEQUENCE [LARGE SCALE GENOMIC DNA]</scope>
    <source>
        <strain evidence="5 6">TBRC 1851</strain>
    </source>
</reference>
<feature type="domain" description="Glycosyltransferase subfamily 4-like N-terminal" evidence="4">
    <location>
        <begin position="17"/>
        <end position="166"/>
    </location>
</feature>
<dbReference type="PANTHER" id="PTHR45947">
    <property type="entry name" value="SULFOQUINOVOSYL TRANSFERASE SQD2"/>
    <property type="match status" value="1"/>
</dbReference>
<dbReference type="EC" id="2.4.-.-" evidence="5"/>
<dbReference type="Pfam" id="PF00534">
    <property type="entry name" value="Glycos_transf_1"/>
    <property type="match status" value="1"/>
</dbReference>
<dbReference type="InterPro" id="IPR028098">
    <property type="entry name" value="Glyco_trans_4-like_N"/>
</dbReference>
<dbReference type="CDD" id="cd03801">
    <property type="entry name" value="GT4_PimA-like"/>
    <property type="match status" value="1"/>
</dbReference>
<dbReference type="Gene3D" id="3.40.50.2000">
    <property type="entry name" value="Glycogen Phosphorylase B"/>
    <property type="match status" value="2"/>
</dbReference>
<comment type="caution">
    <text evidence="5">The sequence shown here is derived from an EMBL/GenBank/DDBJ whole genome shotgun (WGS) entry which is preliminary data.</text>
</comment>
<evidence type="ECO:0000313" key="5">
    <source>
        <dbReference type="EMBL" id="MFC0862424.1"/>
    </source>
</evidence>
<keyword evidence="2 5" id="KW-0808">Transferase</keyword>
<dbReference type="GO" id="GO:0016757">
    <property type="term" value="F:glycosyltransferase activity"/>
    <property type="evidence" value="ECO:0007669"/>
    <property type="project" value="UniProtKB-KW"/>
</dbReference>
<dbReference type="SUPFAM" id="SSF53756">
    <property type="entry name" value="UDP-Glycosyltransferase/glycogen phosphorylase"/>
    <property type="match status" value="1"/>
</dbReference>
<dbReference type="EMBL" id="JBHMQT010000013">
    <property type="protein sequence ID" value="MFC0862424.1"/>
    <property type="molecule type" value="Genomic_DNA"/>
</dbReference>
<dbReference type="PANTHER" id="PTHR45947:SF3">
    <property type="entry name" value="SULFOQUINOVOSYL TRANSFERASE SQD2"/>
    <property type="match status" value="1"/>
</dbReference>
<dbReference type="Pfam" id="PF13439">
    <property type="entry name" value="Glyco_transf_4"/>
    <property type="match status" value="1"/>
</dbReference>
<proteinExistence type="predicted"/>
<dbReference type="Proteomes" id="UP001589870">
    <property type="component" value="Unassembled WGS sequence"/>
</dbReference>
<keyword evidence="6" id="KW-1185">Reference proteome</keyword>
<feature type="domain" description="Glycosyl transferase family 1" evidence="3">
    <location>
        <begin position="216"/>
        <end position="334"/>
    </location>
</feature>
<dbReference type="InterPro" id="IPR001296">
    <property type="entry name" value="Glyco_trans_1"/>
</dbReference>
<evidence type="ECO:0000256" key="2">
    <source>
        <dbReference type="ARBA" id="ARBA00022679"/>
    </source>
</evidence>
<evidence type="ECO:0000259" key="4">
    <source>
        <dbReference type="Pfam" id="PF13439"/>
    </source>
</evidence>
<dbReference type="InterPro" id="IPR050194">
    <property type="entry name" value="Glycosyltransferase_grp1"/>
</dbReference>
<organism evidence="5 6">
    <name type="scientific">Sphaerimonospora cavernae</name>
    <dbReference type="NCBI Taxonomy" id="1740611"/>
    <lineage>
        <taxon>Bacteria</taxon>
        <taxon>Bacillati</taxon>
        <taxon>Actinomycetota</taxon>
        <taxon>Actinomycetes</taxon>
        <taxon>Streptosporangiales</taxon>
        <taxon>Streptosporangiaceae</taxon>
        <taxon>Sphaerimonospora</taxon>
    </lineage>
</organism>
<gene>
    <name evidence="5" type="ORF">ACFHYQ_08955</name>
</gene>
<protein>
    <submittedName>
        <fullName evidence="5">Glycosyltransferase family 4 protein</fullName>
        <ecNumber evidence="5">2.4.-.-</ecNumber>
    </submittedName>
</protein>
<keyword evidence="1 5" id="KW-0328">Glycosyltransferase</keyword>